<evidence type="ECO:0008006" key="3">
    <source>
        <dbReference type="Google" id="ProtNLM"/>
    </source>
</evidence>
<evidence type="ECO:0000313" key="2">
    <source>
        <dbReference type="Proteomes" id="UP000235826"/>
    </source>
</evidence>
<dbReference type="RefSeq" id="WP_102757457.1">
    <property type="nucleotide sequence ID" value="NZ_CP025791.1"/>
</dbReference>
<protein>
    <recommendedName>
        <fullName evidence="3">Lipocalin-like domain-containing protein</fullName>
    </recommendedName>
</protein>
<proteinExistence type="predicted"/>
<dbReference type="OrthoDB" id="1448196at2"/>
<dbReference type="PROSITE" id="PS51257">
    <property type="entry name" value="PROKAR_LIPOPROTEIN"/>
    <property type="match status" value="1"/>
</dbReference>
<dbReference type="KEGG" id="fek:C1H87_19685"/>
<name>A0A2K9PUR8_9FLAO</name>
<gene>
    <name evidence="1" type="ORF">C1H87_19685</name>
</gene>
<evidence type="ECO:0000313" key="1">
    <source>
        <dbReference type="EMBL" id="AUP80811.1"/>
    </source>
</evidence>
<sequence>MNRLLFILCFIPLLFASCSKEDNDVSVVGTWKLTAWNITDGFDINKDGTVSTNILDEVVCENNETLIFETNGVISSSETYNPEIDIALLDGTTDEYTYMVTCDEQGVIGFATTYSQATDKVVFNDVEFTVGDKELFRVKKEAIKIYNETFTEVIATKDLTMVYTKQ</sequence>
<reference evidence="1 2" key="1">
    <citation type="submission" date="2018-01" db="EMBL/GenBank/DDBJ databases">
        <title>Complete genome sequence of Flavivirga eckloniae ECD14 isolated from seaweed Ecklonia cava.</title>
        <authorList>
            <person name="Lee J.H."/>
            <person name="Baik K.S."/>
            <person name="Seong C.N."/>
        </authorList>
    </citation>
    <scope>NUCLEOTIDE SEQUENCE [LARGE SCALE GENOMIC DNA]</scope>
    <source>
        <strain evidence="1 2">ECD14</strain>
    </source>
</reference>
<organism evidence="1 2">
    <name type="scientific">Flavivirga eckloniae</name>
    <dbReference type="NCBI Taxonomy" id="1803846"/>
    <lineage>
        <taxon>Bacteria</taxon>
        <taxon>Pseudomonadati</taxon>
        <taxon>Bacteroidota</taxon>
        <taxon>Flavobacteriia</taxon>
        <taxon>Flavobacteriales</taxon>
        <taxon>Flavobacteriaceae</taxon>
        <taxon>Flavivirga</taxon>
    </lineage>
</organism>
<dbReference type="AlphaFoldDB" id="A0A2K9PUR8"/>
<accession>A0A2K9PUR8</accession>
<keyword evidence="2" id="KW-1185">Reference proteome</keyword>
<dbReference type="EMBL" id="CP025791">
    <property type="protein sequence ID" value="AUP80811.1"/>
    <property type="molecule type" value="Genomic_DNA"/>
</dbReference>
<dbReference type="Proteomes" id="UP000235826">
    <property type="component" value="Chromosome"/>
</dbReference>